<keyword evidence="2" id="KW-1133">Transmembrane helix</keyword>
<sequence>MNALLLWFFIIISTGLGACDGGSHLKAREVWFTKTSTFGKKPSLVVRRKPMSSKIQFSVSAEYRGGRSLNRSWTLNGGIVPRVSMLGFSPGFFSRTPKRAQRGSWSLAGVHSPPRKCLAFGLGGVRTHVPKGNGSRGGGSDFVTGFLLGGAIFGTLGYVFAPQIRRSLLNEDEYGFRKAKRPIYYEGGLEKTRETLNEKISQLNSAIDNVSSRLRGSNNAPTVPAETDPDPEVEAT</sequence>
<feature type="transmembrane region" description="Helical" evidence="2">
    <location>
        <begin position="142"/>
        <end position="161"/>
    </location>
</feature>
<gene>
    <name evidence="4" type="ORF">Goshw_011690</name>
</gene>
<dbReference type="GO" id="GO:0009706">
    <property type="term" value="C:chloroplast inner membrane"/>
    <property type="evidence" value="ECO:0007669"/>
    <property type="project" value="TreeGrafter"/>
</dbReference>
<dbReference type="Proteomes" id="UP000593576">
    <property type="component" value="Unassembled WGS sequence"/>
</dbReference>
<feature type="chain" id="PRO_5029678524" evidence="3">
    <location>
        <begin position="18"/>
        <end position="236"/>
    </location>
</feature>
<evidence type="ECO:0000313" key="4">
    <source>
        <dbReference type="EMBL" id="MBA0859876.1"/>
    </source>
</evidence>
<keyword evidence="3" id="KW-0732">Signal</keyword>
<dbReference type="PANTHER" id="PTHR34048:SF3">
    <property type="entry name" value="LOW-DENSITY RECEPTOR-LIKE PROTEIN"/>
    <property type="match status" value="1"/>
</dbReference>
<dbReference type="InterPro" id="IPR040377">
    <property type="entry name" value="Ssl2009-like"/>
</dbReference>
<feature type="compositionally biased region" description="Polar residues" evidence="1">
    <location>
        <begin position="212"/>
        <end position="221"/>
    </location>
</feature>
<organism evidence="4 5">
    <name type="scientific">Gossypium schwendimanii</name>
    <name type="common">Cotton</name>
    <dbReference type="NCBI Taxonomy" id="34291"/>
    <lineage>
        <taxon>Eukaryota</taxon>
        <taxon>Viridiplantae</taxon>
        <taxon>Streptophyta</taxon>
        <taxon>Embryophyta</taxon>
        <taxon>Tracheophyta</taxon>
        <taxon>Spermatophyta</taxon>
        <taxon>Magnoliopsida</taxon>
        <taxon>eudicotyledons</taxon>
        <taxon>Gunneridae</taxon>
        <taxon>Pentapetalae</taxon>
        <taxon>rosids</taxon>
        <taxon>malvids</taxon>
        <taxon>Malvales</taxon>
        <taxon>Malvaceae</taxon>
        <taxon>Malvoideae</taxon>
        <taxon>Gossypium</taxon>
    </lineage>
</organism>
<comment type="caution">
    <text evidence="4">The sequence shown here is derived from an EMBL/GenBank/DDBJ whole genome shotgun (WGS) entry which is preliminary data.</text>
</comment>
<evidence type="ECO:0000256" key="2">
    <source>
        <dbReference type="SAM" id="Phobius"/>
    </source>
</evidence>
<proteinExistence type="predicted"/>
<keyword evidence="2" id="KW-0812">Transmembrane</keyword>
<keyword evidence="5" id="KW-1185">Reference proteome</keyword>
<dbReference type="PANTHER" id="PTHR34048">
    <property type="entry name" value="LOW-DENSITY RECEPTOR-LIKE PROTEIN"/>
    <property type="match status" value="1"/>
</dbReference>
<protein>
    <submittedName>
        <fullName evidence="4">Uncharacterized protein</fullName>
    </submittedName>
</protein>
<feature type="non-terminal residue" evidence="4">
    <location>
        <position position="236"/>
    </location>
</feature>
<dbReference type="AlphaFoldDB" id="A0A7J9LMV4"/>
<dbReference type="EMBL" id="JABFAF010000007">
    <property type="protein sequence ID" value="MBA0859876.1"/>
    <property type="molecule type" value="Genomic_DNA"/>
</dbReference>
<evidence type="ECO:0000256" key="3">
    <source>
        <dbReference type="SAM" id="SignalP"/>
    </source>
</evidence>
<reference evidence="4 5" key="1">
    <citation type="journal article" date="2019" name="Genome Biol. Evol.">
        <title>Insights into the evolution of the New World diploid cottons (Gossypium, subgenus Houzingenia) based on genome sequencing.</title>
        <authorList>
            <person name="Grover C.E."/>
            <person name="Arick M.A. 2nd"/>
            <person name="Thrash A."/>
            <person name="Conover J.L."/>
            <person name="Sanders W.S."/>
            <person name="Peterson D.G."/>
            <person name="Frelichowski J.E."/>
            <person name="Scheffler J.A."/>
            <person name="Scheffler B.E."/>
            <person name="Wendel J.F."/>
        </authorList>
    </citation>
    <scope>NUCLEOTIDE SEQUENCE [LARGE SCALE GENOMIC DNA]</scope>
    <source>
        <strain evidence="4">1</strain>
        <tissue evidence="4">Leaf</tissue>
    </source>
</reference>
<evidence type="ECO:0000256" key="1">
    <source>
        <dbReference type="SAM" id="MobiDB-lite"/>
    </source>
</evidence>
<dbReference type="GO" id="GO:0009535">
    <property type="term" value="C:chloroplast thylakoid membrane"/>
    <property type="evidence" value="ECO:0007669"/>
    <property type="project" value="TreeGrafter"/>
</dbReference>
<feature type="compositionally biased region" description="Acidic residues" evidence="1">
    <location>
        <begin position="227"/>
        <end position="236"/>
    </location>
</feature>
<name>A0A7J9LMV4_GOSSC</name>
<feature type="signal peptide" evidence="3">
    <location>
        <begin position="1"/>
        <end position="17"/>
    </location>
</feature>
<dbReference type="OrthoDB" id="2020464at2759"/>
<accession>A0A7J9LMV4</accession>
<feature type="region of interest" description="Disordered" evidence="1">
    <location>
        <begin position="212"/>
        <end position="236"/>
    </location>
</feature>
<evidence type="ECO:0000313" key="5">
    <source>
        <dbReference type="Proteomes" id="UP000593576"/>
    </source>
</evidence>
<keyword evidence="2" id="KW-0472">Membrane</keyword>